<dbReference type="Gene3D" id="3.90.1720.10">
    <property type="entry name" value="endopeptidase domain like (from Nostoc punctiforme)"/>
    <property type="match status" value="1"/>
</dbReference>
<dbReference type="Pfam" id="PF00877">
    <property type="entry name" value="NLPC_P60"/>
    <property type="match status" value="1"/>
</dbReference>
<protein>
    <submittedName>
        <fullName evidence="6">NlpC/P60 family protein</fullName>
    </submittedName>
</protein>
<evidence type="ECO:0000313" key="7">
    <source>
        <dbReference type="Proteomes" id="UP000187059"/>
    </source>
</evidence>
<dbReference type="EMBL" id="CP015093">
    <property type="protein sequence ID" value="APZ52393.1"/>
    <property type="molecule type" value="Genomic_DNA"/>
</dbReference>
<keyword evidence="3" id="KW-0378">Hydrolase</keyword>
<organism evidence="6 7">
    <name type="scientific">Salipiger abyssi</name>
    <dbReference type="NCBI Taxonomy" id="1250539"/>
    <lineage>
        <taxon>Bacteria</taxon>
        <taxon>Pseudomonadati</taxon>
        <taxon>Pseudomonadota</taxon>
        <taxon>Alphaproteobacteria</taxon>
        <taxon>Rhodobacterales</taxon>
        <taxon>Roseobacteraceae</taxon>
        <taxon>Salipiger</taxon>
    </lineage>
</organism>
<dbReference type="OrthoDB" id="9813368at2"/>
<dbReference type="AlphaFoldDB" id="A0A1P8USL6"/>
<comment type="similarity">
    <text evidence="1">Belongs to the peptidase C40 family.</text>
</comment>
<dbReference type="PROSITE" id="PS51935">
    <property type="entry name" value="NLPC_P60"/>
    <property type="match status" value="1"/>
</dbReference>
<sequence>MTDRRRRPANDRVVARAHATAFPELTPVEPEPCYIAQPVVDLSLSPGGRRDRQLRYGDAFDLLERREGHAFGHAPGADYAGWVPAEALEPATARGAPSHKVCVRQTHAYSAPDFKSPERRALSHLSALAAGRCEGRFTETELGWVPTVHLSSQTESDPVAVAARYLGTPYLWGGNSGFGIDCSGLVQAGLAACGIACPGDSDLQEAELGETLPAGTEPRRGDLLFWKGHVALVSDPQTLLHANVFHMAVAYEPLGAAIARIAEQGDGPVTRHARLG</sequence>
<evidence type="ECO:0000256" key="3">
    <source>
        <dbReference type="ARBA" id="ARBA00022801"/>
    </source>
</evidence>
<keyword evidence="2" id="KW-0645">Protease</keyword>
<dbReference type="InterPro" id="IPR041382">
    <property type="entry name" value="SH3_16"/>
</dbReference>
<proteinExistence type="inferred from homology"/>
<feature type="domain" description="NlpC/P60" evidence="5">
    <location>
        <begin position="152"/>
        <end position="276"/>
    </location>
</feature>
<dbReference type="SUPFAM" id="SSF54001">
    <property type="entry name" value="Cysteine proteinases"/>
    <property type="match status" value="1"/>
</dbReference>
<evidence type="ECO:0000259" key="5">
    <source>
        <dbReference type="PROSITE" id="PS51935"/>
    </source>
</evidence>
<dbReference type="Pfam" id="PF18348">
    <property type="entry name" value="SH3_16"/>
    <property type="match status" value="1"/>
</dbReference>
<dbReference type="InterPro" id="IPR000064">
    <property type="entry name" value="NLP_P60_dom"/>
</dbReference>
<gene>
    <name evidence="6" type="ORF">Ga0080574_TMP2059</name>
</gene>
<dbReference type="KEGG" id="paby:Ga0080574_TMP2059"/>
<name>A0A1P8USL6_9RHOB</name>
<evidence type="ECO:0000313" key="6">
    <source>
        <dbReference type="EMBL" id="APZ52393.1"/>
    </source>
</evidence>
<evidence type="ECO:0000256" key="1">
    <source>
        <dbReference type="ARBA" id="ARBA00007074"/>
    </source>
</evidence>
<dbReference type="PANTHER" id="PTHR47359:SF3">
    <property type="entry name" value="NLP_P60 DOMAIN-CONTAINING PROTEIN-RELATED"/>
    <property type="match status" value="1"/>
</dbReference>
<dbReference type="Proteomes" id="UP000187059">
    <property type="component" value="Chromosome"/>
</dbReference>
<reference evidence="6 7" key="1">
    <citation type="submission" date="2016-04" db="EMBL/GenBank/DDBJ databases">
        <title>Deep-sea bacteria in the southern Pacific.</title>
        <authorList>
            <person name="Tang K."/>
        </authorList>
    </citation>
    <scope>NUCLEOTIDE SEQUENCE [LARGE SCALE GENOMIC DNA]</scope>
    <source>
        <strain evidence="6 7">JLT2014</strain>
    </source>
</reference>
<keyword evidence="7" id="KW-1185">Reference proteome</keyword>
<dbReference type="InterPro" id="IPR051794">
    <property type="entry name" value="PG_Endopeptidase_C40"/>
</dbReference>
<dbReference type="RefSeq" id="WP_076698448.1">
    <property type="nucleotide sequence ID" value="NZ_CP015093.1"/>
</dbReference>
<accession>A0A1P8USL6</accession>
<evidence type="ECO:0000256" key="2">
    <source>
        <dbReference type="ARBA" id="ARBA00022670"/>
    </source>
</evidence>
<keyword evidence="4" id="KW-0788">Thiol protease</keyword>
<dbReference type="GO" id="GO:0008234">
    <property type="term" value="F:cysteine-type peptidase activity"/>
    <property type="evidence" value="ECO:0007669"/>
    <property type="project" value="UniProtKB-KW"/>
</dbReference>
<dbReference type="STRING" id="1250539.Ga0080574_TMP2059"/>
<dbReference type="InterPro" id="IPR038765">
    <property type="entry name" value="Papain-like_cys_pep_sf"/>
</dbReference>
<evidence type="ECO:0000256" key="4">
    <source>
        <dbReference type="ARBA" id="ARBA00022807"/>
    </source>
</evidence>
<dbReference type="GO" id="GO:0006508">
    <property type="term" value="P:proteolysis"/>
    <property type="evidence" value="ECO:0007669"/>
    <property type="project" value="UniProtKB-KW"/>
</dbReference>
<dbReference type="PANTHER" id="PTHR47359">
    <property type="entry name" value="PEPTIDOGLYCAN DL-ENDOPEPTIDASE CWLO"/>
    <property type="match status" value="1"/>
</dbReference>